<dbReference type="Proteomes" id="UP000037460">
    <property type="component" value="Unassembled WGS sequence"/>
</dbReference>
<evidence type="ECO:0000313" key="3">
    <source>
        <dbReference type="Proteomes" id="UP000037460"/>
    </source>
</evidence>
<protein>
    <recommendedName>
        <fullName evidence="1">Methyltransferase FkbM domain-containing protein</fullName>
    </recommendedName>
</protein>
<feature type="domain" description="Methyltransferase FkbM" evidence="1">
    <location>
        <begin position="3"/>
        <end position="59"/>
    </location>
</feature>
<name>A0A0M0JHS3_9EUKA</name>
<dbReference type="EMBL" id="JWZX01002902">
    <property type="protein sequence ID" value="KOO26005.1"/>
    <property type="molecule type" value="Genomic_DNA"/>
</dbReference>
<keyword evidence="3" id="KW-1185">Reference proteome</keyword>
<evidence type="ECO:0000313" key="2">
    <source>
        <dbReference type="EMBL" id="KOO26005.1"/>
    </source>
</evidence>
<dbReference type="Gene3D" id="3.40.50.150">
    <property type="entry name" value="Vaccinia Virus protein VP39"/>
    <property type="match status" value="1"/>
</dbReference>
<organism evidence="2 3">
    <name type="scientific">Chrysochromulina tobinii</name>
    <dbReference type="NCBI Taxonomy" id="1460289"/>
    <lineage>
        <taxon>Eukaryota</taxon>
        <taxon>Haptista</taxon>
        <taxon>Haptophyta</taxon>
        <taxon>Prymnesiophyceae</taxon>
        <taxon>Prymnesiales</taxon>
        <taxon>Chrysochromulinaceae</taxon>
        <taxon>Chrysochromulina</taxon>
    </lineage>
</organism>
<dbReference type="Pfam" id="PF05050">
    <property type="entry name" value="Methyltransf_21"/>
    <property type="match status" value="1"/>
</dbReference>
<dbReference type="InterPro" id="IPR006342">
    <property type="entry name" value="FkbM_mtfrase"/>
</dbReference>
<dbReference type="AlphaFoldDB" id="A0A0M0JHS3"/>
<sequence length="71" mass="7993">MMNVTTLDHFVTTHVRSPITLVKIDAEGFDGMILMSAKETLSQRKAAVVTTPEVMYVPQQFSTDNQFCKQD</sequence>
<evidence type="ECO:0000259" key="1">
    <source>
        <dbReference type="Pfam" id="PF05050"/>
    </source>
</evidence>
<reference evidence="3" key="1">
    <citation type="journal article" date="2015" name="PLoS Genet.">
        <title>Genome Sequence and Transcriptome Analyses of Chrysochromulina tobin: Metabolic Tools for Enhanced Algal Fitness in the Prominent Order Prymnesiales (Haptophyceae).</title>
        <authorList>
            <person name="Hovde B.T."/>
            <person name="Deodato C.R."/>
            <person name="Hunsperger H.M."/>
            <person name="Ryken S.A."/>
            <person name="Yost W."/>
            <person name="Jha R.K."/>
            <person name="Patterson J."/>
            <person name="Monnat R.J. Jr."/>
            <person name="Barlow S.B."/>
            <person name="Starkenburg S.R."/>
            <person name="Cattolico R.A."/>
        </authorList>
    </citation>
    <scope>NUCLEOTIDE SEQUENCE</scope>
    <source>
        <strain evidence="3">CCMP291</strain>
    </source>
</reference>
<gene>
    <name evidence="2" type="ORF">Ctob_003305</name>
</gene>
<proteinExistence type="predicted"/>
<comment type="caution">
    <text evidence="2">The sequence shown here is derived from an EMBL/GenBank/DDBJ whole genome shotgun (WGS) entry which is preliminary data.</text>
</comment>
<dbReference type="SUPFAM" id="SSF53335">
    <property type="entry name" value="S-adenosyl-L-methionine-dependent methyltransferases"/>
    <property type="match status" value="1"/>
</dbReference>
<accession>A0A0M0JHS3</accession>
<dbReference type="InterPro" id="IPR029063">
    <property type="entry name" value="SAM-dependent_MTases_sf"/>
</dbReference>